<name>A0A1R2C4Y3_9CILI</name>
<feature type="transmembrane region" description="Helical" evidence="8">
    <location>
        <begin position="894"/>
        <end position="916"/>
    </location>
</feature>
<evidence type="ECO:0000256" key="4">
    <source>
        <dbReference type="ARBA" id="ARBA00022737"/>
    </source>
</evidence>
<dbReference type="PANTHER" id="PTHR19848:SF8">
    <property type="entry name" value="F-BOX AND WD REPEAT DOMAIN CONTAINING 7"/>
    <property type="match status" value="1"/>
</dbReference>
<evidence type="ECO:0000256" key="3">
    <source>
        <dbReference type="ARBA" id="ARBA00022692"/>
    </source>
</evidence>
<gene>
    <name evidence="10" type="ORF">SteCoe_14837</name>
</gene>
<keyword evidence="4" id="KW-0677">Repeat</keyword>
<dbReference type="PROSITE" id="PS00678">
    <property type="entry name" value="WD_REPEATS_1"/>
    <property type="match status" value="1"/>
</dbReference>
<dbReference type="SUPFAM" id="SSF50978">
    <property type="entry name" value="WD40 repeat-like"/>
    <property type="match status" value="2"/>
</dbReference>
<feature type="repeat" description="WD" evidence="7">
    <location>
        <begin position="182"/>
        <end position="223"/>
    </location>
</feature>
<evidence type="ECO:0000256" key="2">
    <source>
        <dbReference type="ARBA" id="ARBA00022574"/>
    </source>
</evidence>
<dbReference type="PROSITE" id="PS50082">
    <property type="entry name" value="WD_REPEATS_2"/>
    <property type="match status" value="5"/>
</dbReference>
<proteinExistence type="predicted"/>
<dbReference type="Proteomes" id="UP000187209">
    <property type="component" value="Unassembled WGS sequence"/>
</dbReference>
<dbReference type="InterPro" id="IPR011047">
    <property type="entry name" value="Quinoprotein_ADH-like_sf"/>
</dbReference>
<feature type="repeat" description="WD" evidence="7">
    <location>
        <begin position="498"/>
        <end position="537"/>
    </location>
</feature>
<dbReference type="GO" id="GO:0016020">
    <property type="term" value="C:membrane"/>
    <property type="evidence" value="ECO:0007669"/>
    <property type="project" value="UniProtKB-SubCell"/>
</dbReference>
<dbReference type="SMART" id="SM00320">
    <property type="entry name" value="WD40"/>
    <property type="match status" value="10"/>
</dbReference>
<dbReference type="SUPFAM" id="SSF50998">
    <property type="entry name" value="Quinoprotein alcohol dehydrogenase-like"/>
    <property type="match status" value="1"/>
</dbReference>
<feature type="domain" description="Ion transport" evidence="9">
    <location>
        <begin position="895"/>
        <end position="1105"/>
    </location>
</feature>
<evidence type="ECO:0000256" key="1">
    <source>
        <dbReference type="ARBA" id="ARBA00004141"/>
    </source>
</evidence>
<dbReference type="InterPro" id="IPR036322">
    <property type="entry name" value="WD40_repeat_dom_sf"/>
</dbReference>
<evidence type="ECO:0000256" key="7">
    <source>
        <dbReference type="PROSITE-ProRule" id="PRU00221"/>
    </source>
</evidence>
<keyword evidence="6 8" id="KW-0472">Membrane</keyword>
<protein>
    <recommendedName>
        <fullName evidence="9">Ion transport domain-containing protein</fullName>
    </recommendedName>
</protein>
<feature type="transmembrane region" description="Helical" evidence="8">
    <location>
        <begin position="984"/>
        <end position="1003"/>
    </location>
</feature>
<dbReference type="EMBL" id="MPUH01000280">
    <property type="protein sequence ID" value="OMJ84088.1"/>
    <property type="molecule type" value="Genomic_DNA"/>
</dbReference>
<feature type="repeat" description="WD" evidence="7">
    <location>
        <begin position="140"/>
        <end position="171"/>
    </location>
</feature>
<feature type="transmembrane region" description="Helical" evidence="8">
    <location>
        <begin position="959"/>
        <end position="978"/>
    </location>
</feature>
<dbReference type="AlphaFoldDB" id="A0A1R2C4Y3"/>
<dbReference type="InterPro" id="IPR005821">
    <property type="entry name" value="Ion_trans_dom"/>
</dbReference>
<keyword evidence="5 8" id="KW-1133">Transmembrane helix</keyword>
<dbReference type="InterPro" id="IPR019775">
    <property type="entry name" value="WD40_repeat_CS"/>
</dbReference>
<feature type="repeat" description="WD" evidence="7">
    <location>
        <begin position="313"/>
        <end position="354"/>
    </location>
</feature>
<feature type="repeat" description="WD" evidence="7">
    <location>
        <begin position="442"/>
        <end position="483"/>
    </location>
</feature>
<reference evidence="10 11" key="1">
    <citation type="submission" date="2016-11" db="EMBL/GenBank/DDBJ databases">
        <title>The macronuclear genome of Stentor coeruleus: a giant cell with tiny introns.</title>
        <authorList>
            <person name="Slabodnick M."/>
            <person name="Ruby J.G."/>
            <person name="Reiff S.B."/>
            <person name="Swart E.C."/>
            <person name="Gosai S."/>
            <person name="Prabakaran S."/>
            <person name="Witkowska E."/>
            <person name="Larue G.E."/>
            <person name="Fisher S."/>
            <person name="Freeman R.M."/>
            <person name="Gunawardena J."/>
            <person name="Chu W."/>
            <person name="Stover N.A."/>
            <person name="Gregory B.D."/>
            <person name="Nowacki M."/>
            <person name="Derisi J."/>
            <person name="Roy S.W."/>
            <person name="Marshall W.F."/>
            <person name="Sood P."/>
        </authorList>
    </citation>
    <scope>NUCLEOTIDE SEQUENCE [LARGE SCALE GENOMIC DNA]</scope>
    <source>
        <strain evidence="10">WM001</strain>
    </source>
</reference>
<comment type="caution">
    <text evidence="10">The sequence shown here is derived from an EMBL/GenBank/DDBJ whole genome shotgun (WGS) entry which is preliminary data.</text>
</comment>
<evidence type="ECO:0000259" key="9">
    <source>
        <dbReference type="Pfam" id="PF00520"/>
    </source>
</evidence>
<dbReference type="InterPro" id="IPR001680">
    <property type="entry name" value="WD40_rpt"/>
</dbReference>
<evidence type="ECO:0000313" key="11">
    <source>
        <dbReference type="Proteomes" id="UP000187209"/>
    </source>
</evidence>
<dbReference type="Pfam" id="PF00400">
    <property type="entry name" value="WD40"/>
    <property type="match status" value="5"/>
</dbReference>
<feature type="transmembrane region" description="Helical" evidence="8">
    <location>
        <begin position="1024"/>
        <end position="1049"/>
    </location>
</feature>
<dbReference type="PROSITE" id="PS50294">
    <property type="entry name" value="WD_REPEATS_REGION"/>
    <property type="match status" value="4"/>
</dbReference>
<accession>A0A1R2C4Y3</accession>
<dbReference type="OrthoDB" id="437584at2759"/>
<dbReference type="Pfam" id="PF00520">
    <property type="entry name" value="Ion_trans"/>
    <property type="match status" value="1"/>
</dbReference>
<keyword evidence="2 7" id="KW-0853">WD repeat</keyword>
<comment type="subcellular location">
    <subcellularLocation>
        <location evidence="1">Membrane</location>
        <topology evidence="1">Multi-pass membrane protein</topology>
    </subcellularLocation>
</comment>
<dbReference type="InterPro" id="IPR015943">
    <property type="entry name" value="WD40/YVTN_repeat-like_dom_sf"/>
</dbReference>
<dbReference type="GO" id="GO:0005216">
    <property type="term" value="F:monoatomic ion channel activity"/>
    <property type="evidence" value="ECO:0007669"/>
    <property type="project" value="InterPro"/>
</dbReference>
<feature type="transmembrane region" description="Helical" evidence="8">
    <location>
        <begin position="1074"/>
        <end position="1094"/>
    </location>
</feature>
<evidence type="ECO:0000256" key="8">
    <source>
        <dbReference type="SAM" id="Phobius"/>
    </source>
</evidence>
<keyword evidence="11" id="KW-1185">Reference proteome</keyword>
<dbReference type="Gene3D" id="2.130.10.10">
    <property type="entry name" value="YVTN repeat-like/Quinoprotein amine dehydrogenase"/>
    <property type="match status" value="4"/>
</dbReference>
<organism evidence="10 11">
    <name type="scientific">Stentor coeruleus</name>
    <dbReference type="NCBI Taxonomy" id="5963"/>
    <lineage>
        <taxon>Eukaryota</taxon>
        <taxon>Sar</taxon>
        <taxon>Alveolata</taxon>
        <taxon>Ciliophora</taxon>
        <taxon>Postciliodesmatophora</taxon>
        <taxon>Heterotrichea</taxon>
        <taxon>Heterotrichida</taxon>
        <taxon>Stentoridae</taxon>
        <taxon>Stentor</taxon>
    </lineage>
</organism>
<sequence>MAKTVSELSFVNASLIESRSGRRLSKKEDSERPYGLSDKTLGHMLSVMQGFDMELEPEKIQDYDNITAVCHSNQEAIVGGCPSGLLIIWKNGNRAMHYNCRSSVNIVTHGQKHARIYAGLETGEIVRWAYTKDNNALIEITKHKAGVTHIILFEEDTMMISASRDGKMYFWYLTAKKKPIEFHEHQSEITSLQLHDDETKFLTSSIDGEILLWSLEIIESIHVLHRFRGSYGIEHIELNGNTFFATDTKGILAKWSLEDYSVLHSVELPSKVVSMCKSNDRRYLFLILQSAIEFSIKVVTIDKFESEKIFTIPNAHTQQVNAVRAVPKGNKVITSSKDGSIKIWDFDEKYDTYLVINRNIDINCIAANESLNLIVCGDTEGKVEMYTLGGKKLERELKTVTKCEINTIAFTNDLKYVAVGCEDQRILLWHAKGFAKEEWIVFKEHSEGITSICISLDSRYLISASSDRTIKIFDIVYQRLEKTLSSNKSDDNSGRGEVAGHKKDVTDVKVTKNYIYSSGADGFVIIWSIKTFAQLKKFEFGQEITTLCPSIKEDCFAVGGKSNVIKIWWDFMHVPYVFDAEGHEGDVIRLIVYGEENFMYSIAKDCCLKIWSLDQGLILFSLKIDEMVNFYVPKEQRLIYVVLFSKENNISTIKKVQNPLFGDNITIYPPHYSYFFKTYVKKIQSHETKIYDSYWQDYMIFPHCVNLAYSFIFANRPNLLKQSFAQGMKFLKSKAHESPLSWALFRNNSQCADVILKKLSKISLKHQRVIIEAVEKEMNQLISRNLTCLPLLYENLFEVLTENVDAAGKLKKKAPMIAISDDRILCQDDFFDRSSSLHKKEFLEFRMSLCRFQLELGSIESLKLLGSITDCHNSELFKTQLLKAFLTFKWRQNFYILILETLLYCTNLTFLTIFVINSKSGNQSGILSILLLLNSLNLIQNGTKCYYSIYRFFRSTWNILDLCRLILSFFFIFYQFTAENPEDFGLELLTLCYWLKAMGYFRIFNKYRYLLRVIMEIIKDMTPFFLILFTSTIAFAILLCVSQDGISFYNSFVNLYLLDQTNFVIKLDSFENDIVFFLASLLNPIIMLNLLIAIMGDTYDRVQEDQIVADYREMTELILEAEYLAFWRRSNKGLLMYITRCDYMRNLNLEKNQWMGKIKAVKKSLQILEGKFKSTSRTIDSVQFNLLDRFNEVVTQSSILSKRLKDIK</sequence>
<dbReference type="CDD" id="cd00200">
    <property type="entry name" value="WD40"/>
    <property type="match status" value="1"/>
</dbReference>
<evidence type="ECO:0000313" key="10">
    <source>
        <dbReference type="EMBL" id="OMJ84088.1"/>
    </source>
</evidence>
<keyword evidence="3 8" id="KW-0812">Transmembrane</keyword>
<evidence type="ECO:0000256" key="6">
    <source>
        <dbReference type="ARBA" id="ARBA00023136"/>
    </source>
</evidence>
<evidence type="ECO:0000256" key="5">
    <source>
        <dbReference type="ARBA" id="ARBA00022989"/>
    </source>
</evidence>
<dbReference type="PANTHER" id="PTHR19848">
    <property type="entry name" value="WD40 REPEAT PROTEIN"/>
    <property type="match status" value="1"/>
</dbReference>